<dbReference type="EMBL" id="JAAGLU010000023">
    <property type="protein sequence ID" value="NEC89286.1"/>
    <property type="molecule type" value="Genomic_DNA"/>
</dbReference>
<sequence>MSWSMFVFRDHWADAHDRQQVAFMAFSTLYAEAVPAYRETEWLRHWQSSWPEVADTQPNGLSDLDADGYLTDDERVAWFREFLRDYRLWVASAADTIRLLTRYEPDNLVAFAMTMEAVIAGDAGHPNVRSTTHLTRDTS</sequence>
<comment type="caution">
    <text evidence="1">The sequence shown here is derived from an EMBL/GenBank/DDBJ whole genome shotgun (WGS) entry which is preliminary data.</text>
</comment>
<organism evidence="1">
    <name type="scientific">Streptomyces sp. SID12501</name>
    <dbReference type="NCBI Taxonomy" id="2706042"/>
    <lineage>
        <taxon>Bacteria</taxon>
        <taxon>Bacillati</taxon>
        <taxon>Actinomycetota</taxon>
        <taxon>Actinomycetes</taxon>
        <taxon>Kitasatosporales</taxon>
        <taxon>Streptomycetaceae</taxon>
        <taxon>Streptomyces</taxon>
    </lineage>
</organism>
<gene>
    <name evidence="1" type="ORF">G3I71_26520</name>
</gene>
<protein>
    <submittedName>
        <fullName evidence="1">Uncharacterized protein</fullName>
    </submittedName>
</protein>
<accession>A0A6B3BYE3</accession>
<dbReference type="AlphaFoldDB" id="A0A6B3BYE3"/>
<proteinExistence type="predicted"/>
<reference evidence="1" key="1">
    <citation type="submission" date="2020-01" db="EMBL/GenBank/DDBJ databases">
        <title>Insect and environment-associated Actinomycetes.</title>
        <authorList>
            <person name="Currrie C."/>
            <person name="Chevrette M."/>
            <person name="Carlson C."/>
            <person name="Stubbendieck R."/>
            <person name="Wendt-Pienkowski E."/>
        </authorList>
    </citation>
    <scope>NUCLEOTIDE SEQUENCE</scope>
    <source>
        <strain evidence="1">SID12501</strain>
    </source>
</reference>
<dbReference type="RefSeq" id="WP_164318033.1">
    <property type="nucleotide sequence ID" value="NZ_JAAGLU010000023.1"/>
</dbReference>
<evidence type="ECO:0000313" key="1">
    <source>
        <dbReference type="EMBL" id="NEC89286.1"/>
    </source>
</evidence>
<name>A0A6B3BYE3_9ACTN</name>